<gene>
    <name evidence="10" type="ORF">LSAA_6202</name>
</gene>
<dbReference type="InterPro" id="IPR017452">
    <property type="entry name" value="GPCR_Rhodpsn_7TM"/>
</dbReference>
<dbReference type="EMBL" id="HG994581">
    <property type="protein sequence ID" value="CAF2866463.1"/>
    <property type="molecule type" value="Genomic_DNA"/>
</dbReference>
<evidence type="ECO:0000256" key="4">
    <source>
        <dbReference type="ARBA" id="ARBA00022989"/>
    </source>
</evidence>
<accession>A0A7R8CMG3</accession>
<evidence type="ECO:0000256" key="5">
    <source>
        <dbReference type="ARBA" id="ARBA00023040"/>
    </source>
</evidence>
<dbReference type="AlphaFoldDB" id="A0A7R8CMG3"/>
<organism evidence="10 11">
    <name type="scientific">Lepeophtheirus salmonis</name>
    <name type="common">Salmon louse</name>
    <name type="synonym">Caligus salmonis</name>
    <dbReference type="NCBI Taxonomy" id="72036"/>
    <lineage>
        <taxon>Eukaryota</taxon>
        <taxon>Metazoa</taxon>
        <taxon>Ecdysozoa</taxon>
        <taxon>Arthropoda</taxon>
        <taxon>Crustacea</taxon>
        <taxon>Multicrustacea</taxon>
        <taxon>Hexanauplia</taxon>
        <taxon>Copepoda</taxon>
        <taxon>Siphonostomatoida</taxon>
        <taxon>Caligidae</taxon>
        <taxon>Lepeophtheirus</taxon>
    </lineage>
</organism>
<evidence type="ECO:0000313" key="11">
    <source>
        <dbReference type="Proteomes" id="UP000675881"/>
    </source>
</evidence>
<keyword evidence="4" id="KW-1133">Transmembrane helix</keyword>
<dbReference type="CDD" id="cd15203">
    <property type="entry name" value="7tmA_NPYR-like"/>
    <property type="match status" value="1"/>
</dbReference>
<dbReference type="Pfam" id="PF00001">
    <property type="entry name" value="7tm_1"/>
    <property type="match status" value="2"/>
</dbReference>
<protein>
    <submittedName>
        <fullName evidence="10">NPFR</fullName>
    </submittedName>
</protein>
<keyword evidence="3" id="KW-0812">Transmembrane</keyword>
<dbReference type="PRINTS" id="PR00237">
    <property type="entry name" value="GPCRRHODOPSN"/>
</dbReference>
<dbReference type="GO" id="GO:0016020">
    <property type="term" value="C:membrane"/>
    <property type="evidence" value="ECO:0007669"/>
    <property type="project" value="UniProtKB-SubCell"/>
</dbReference>
<evidence type="ECO:0000256" key="3">
    <source>
        <dbReference type="ARBA" id="ARBA00022692"/>
    </source>
</evidence>
<dbReference type="PANTHER" id="PTHR24235:SF12">
    <property type="entry name" value="G-PROTEIN COUPLED RECEPTORS FAMILY 1 PROFILE DOMAIN-CONTAINING PROTEIN"/>
    <property type="match status" value="1"/>
</dbReference>
<keyword evidence="6" id="KW-0472">Membrane</keyword>
<dbReference type="Proteomes" id="UP000675881">
    <property type="component" value="Chromosome 2"/>
</dbReference>
<evidence type="ECO:0000256" key="2">
    <source>
        <dbReference type="ARBA" id="ARBA00010663"/>
    </source>
</evidence>
<reference evidence="10" key="1">
    <citation type="submission" date="2021-02" db="EMBL/GenBank/DDBJ databases">
        <authorList>
            <person name="Bekaert M."/>
        </authorList>
    </citation>
    <scope>NUCLEOTIDE SEQUENCE</scope>
    <source>
        <strain evidence="10">IoA-00</strain>
    </source>
</reference>
<evidence type="ECO:0000256" key="7">
    <source>
        <dbReference type="ARBA" id="ARBA00023170"/>
    </source>
</evidence>
<keyword evidence="5" id="KW-0297">G-protein coupled receptor</keyword>
<proteinExistence type="inferred from homology"/>
<sequence>MIESWRYQARVGDIAYGLLVALYASLIIFGSLGNLLVIMVVIRNSAMRTARNVFIVNLAISDLMLCLITMPLTLVEILYQTWQFGDYPLACPIAALLQATSIFVSTISITAIALDRRHLIVKPHVPATGIKCMLAFVPLIWGCALTLASPLAIWKTLENWTEWAGSVNLLGNEQSHNSSNTELEYMKNCSVFVNQSLSPYESGLSEDTIENVRLNCILKDIIPRWLGELQSCREDFPTNGRFVYSSITMLIQYLLPTITISVAYYQIYEQLNLRLQQKNEPAHKMRRTINLLISVGVIFCVCWLPLNILNSVMDLTEKSRTQNKNNLKLLSDEQFCILYAICHVMGMFSACANPVIYGYLNENFHREFMDILNSTLKLINTCKMGLYHIICVCAKSKKEIKDNIPLEEKNPVENVRKNVNTQTFI</sequence>
<evidence type="ECO:0000256" key="1">
    <source>
        <dbReference type="ARBA" id="ARBA00004141"/>
    </source>
</evidence>
<dbReference type="GO" id="GO:0004983">
    <property type="term" value="F:neuropeptide Y receptor activity"/>
    <property type="evidence" value="ECO:0007669"/>
    <property type="project" value="InterPro"/>
</dbReference>
<comment type="similarity">
    <text evidence="2">Belongs to the G-protein coupled receptor 1 family.</text>
</comment>
<dbReference type="InterPro" id="IPR000611">
    <property type="entry name" value="NPY_rcpt"/>
</dbReference>
<dbReference type="Gene3D" id="1.20.1070.10">
    <property type="entry name" value="Rhodopsin 7-helix transmembrane proteins"/>
    <property type="match status" value="2"/>
</dbReference>
<feature type="domain" description="G-protein coupled receptors family 1 profile" evidence="9">
    <location>
        <begin position="33"/>
        <end position="357"/>
    </location>
</feature>
<keyword evidence="7" id="KW-0675">Receptor</keyword>
<dbReference type="SUPFAM" id="SSF81321">
    <property type="entry name" value="Family A G protein-coupled receptor-like"/>
    <property type="match status" value="1"/>
</dbReference>
<evidence type="ECO:0000256" key="8">
    <source>
        <dbReference type="ARBA" id="ARBA00023224"/>
    </source>
</evidence>
<dbReference type="InterPro" id="IPR000276">
    <property type="entry name" value="GPCR_Rhodpsn"/>
</dbReference>
<comment type="subcellular location">
    <subcellularLocation>
        <location evidence="1">Membrane</location>
        <topology evidence="1">Multi-pass membrane protein</topology>
    </subcellularLocation>
</comment>
<dbReference type="PRINTS" id="PR01012">
    <property type="entry name" value="NRPEPTIDEYR"/>
</dbReference>
<evidence type="ECO:0000313" key="10">
    <source>
        <dbReference type="EMBL" id="CAF2866463.1"/>
    </source>
</evidence>
<dbReference type="PROSITE" id="PS50262">
    <property type="entry name" value="G_PROTEIN_RECEP_F1_2"/>
    <property type="match status" value="1"/>
</dbReference>
<keyword evidence="11" id="KW-1185">Reference proteome</keyword>
<keyword evidence="8" id="KW-0807">Transducer</keyword>
<dbReference type="PANTHER" id="PTHR24235">
    <property type="entry name" value="NEUROPEPTIDE Y RECEPTOR"/>
    <property type="match status" value="1"/>
</dbReference>
<evidence type="ECO:0000259" key="9">
    <source>
        <dbReference type="PROSITE" id="PS50262"/>
    </source>
</evidence>
<name>A0A7R8CMG3_LEPSM</name>
<evidence type="ECO:0000256" key="6">
    <source>
        <dbReference type="ARBA" id="ARBA00023136"/>
    </source>
</evidence>
<dbReference type="OrthoDB" id="9046662at2759"/>